<organism evidence="1">
    <name type="scientific">Tanacetum cinerariifolium</name>
    <name type="common">Dalmatian daisy</name>
    <name type="synonym">Chrysanthemum cinerariifolium</name>
    <dbReference type="NCBI Taxonomy" id="118510"/>
    <lineage>
        <taxon>Eukaryota</taxon>
        <taxon>Viridiplantae</taxon>
        <taxon>Streptophyta</taxon>
        <taxon>Embryophyta</taxon>
        <taxon>Tracheophyta</taxon>
        <taxon>Spermatophyta</taxon>
        <taxon>Magnoliopsida</taxon>
        <taxon>eudicotyledons</taxon>
        <taxon>Gunneridae</taxon>
        <taxon>Pentapetalae</taxon>
        <taxon>asterids</taxon>
        <taxon>campanulids</taxon>
        <taxon>Asterales</taxon>
        <taxon>Asteraceae</taxon>
        <taxon>Asteroideae</taxon>
        <taxon>Anthemideae</taxon>
        <taxon>Anthemidinae</taxon>
        <taxon>Tanacetum</taxon>
    </lineage>
</organism>
<dbReference type="AlphaFoldDB" id="A0A699XMF9"/>
<dbReference type="EMBL" id="BKCJ011865791">
    <property type="protein sequence ID" value="GFD59500.1"/>
    <property type="molecule type" value="Genomic_DNA"/>
</dbReference>
<feature type="non-terminal residue" evidence="1">
    <location>
        <position position="80"/>
    </location>
</feature>
<name>A0A699XMF9_TANCI</name>
<protein>
    <submittedName>
        <fullName evidence="1">Uncharacterized protein</fullName>
    </submittedName>
</protein>
<sequence>LVAGAGGAQAAQQGIQGGLVVDRDLGVGAAETQGQRAVLGHQVQGRHIMRFHFGAAVDVGLAVADSQLGRVGGVAEAVLP</sequence>
<comment type="caution">
    <text evidence="1">The sequence shown here is derived from an EMBL/GenBank/DDBJ whole genome shotgun (WGS) entry which is preliminary data.</text>
</comment>
<accession>A0A699XMF9</accession>
<gene>
    <name evidence="1" type="ORF">Tci_931469</name>
</gene>
<feature type="non-terminal residue" evidence="1">
    <location>
        <position position="1"/>
    </location>
</feature>
<reference evidence="1" key="1">
    <citation type="journal article" date="2019" name="Sci. Rep.">
        <title>Draft genome of Tanacetum cinerariifolium, the natural source of mosquito coil.</title>
        <authorList>
            <person name="Yamashiro T."/>
            <person name="Shiraishi A."/>
            <person name="Satake H."/>
            <person name="Nakayama K."/>
        </authorList>
    </citation>
    <scope>NUCLEOTIDE SEQUENCE</scope>
</reference>
<evidence type="ECO:0000313" key="1">
    <source>
        <dbReference type="EMBL" id="GFD59500.1"/>
    </source>
</evidence>
<proteinExistence type="predicted"/>